<name>J9G6R4_9ZZZZ</name>
<accession>J9G6R4</accession>
<sequence>IQRGGTFAAYLEREGQTKN</sequence>
<evidence type="ECO:0000313" key="1">
    <source>
        <dbReference type="EMBL" id="EJW95189.1"/>
    </source>
</evidence>
<protein>
    <submittedName>
        <fullName evidence="1">Uncharacterized protein</fullName>
    </submittedName>
</protein>
<organism evidence="1">
    <name type="scientific">gut metagenome</name>
    <dbReference type="NCBI Taxonomy" id="749906"/>
    <lineage>
        <taxon>unclassified sequences</taxon>
        <taxon>metagenomes</taxon>
        <taxon>organismal metagenomes</taxon>
    </lineage>
</organism>
<feature type="non-terminal residue" evidence="1">
    <location>
        <position position="1"/>
    </location>
</feature>
<comment type="caution">
    <text evidence="1">The sequence shown here is derived from an EMBL/GenBank/DDBJ whole genome shotgun (WGS) entry which is preliminary data.</text>
</comment>
<gene>
    <name evidence="1" type="ORF">EVA_16704</name>
</gene>
<proteinExistence type="predicted"/>
<reference evidence="1" key="1">
    <citation type="journal article" date="2012" name="PLoS ONE">
        <title>Gene sets for utilization of primary and secondary nutrition supplies in the distal gut of endangered iberian lynx.</title>
        <authorList>
            <person name="Alcaide M."/>
            <person name="Messina E."/>
            <person name="Richter M."/>
            <person name="Bargiela R."/>
            <person name="Peplies J."/>
            <person name="Huws S.A."/>
            <person name="Newbold C.J."/>
            <person name="Golyshin P.N."/>
            <person name="Simon M.A."/>
            <person name="Lopez G."/>
            <person name="Yakimov M.M."/>
            <person name="Ferrer M."/>
        </authorList>
    </citation>
    <scope>NUCLEOTIDE SEQUENCE</scope>
</reference>
<dbReference type="EMBL" id="AMCI01005946">
    <property type="protein sequence ID" value="EJW95189.1"/>
    <property type="molecule type" value="Genomic_DNA"/>
</dbReference>
<dbReference type="AlphaFoldDB" id="J9G6R4"/>